<keyword evidence="4" id="KW-1185">Reference proteome</keyword>
<comment type="caution">
    <text evidence="3">The sequence shown here is derived from an EMBL/GenBank/DDBJ whole genome shotgun (WGS) entry which is preliminary data.</text>
</comment>
<evidence type="ECO:0000313" key="4">
    <source>
        <dbReference type="Proteomes" id="UP001221686"/>
    </source>
</evidence>
<gene>
    <name evidence="3" type="ORF">POL25_40680</name>
</gene>
<proteinExistence type="predicted"/>
<evidence type="ECO:0000256" key="1">
    <source>
        <dbReference type="SAM" id="MobiDB-lite"/>
    </source>
</evidence>
<dbReference type="RefSeq" id="WP_272091812.1">
    <property type="nucleotide sequence ID" value="NZ_JAQNDL010000005.1"/>
</dbReference>
<reference evidence="3 4" key="1">
    <citation type="submission" date="2022-11" db="EMBL/GenBank/DDBJ databases">
        <title>Minimal conservation of predation-associated metabolite biosynthetic gene clusters underscores biosynthetic potential of Myxococcota including descriptions for ten novel species: Archangium lansinium sp. nov., Myxococcus landrumus sp. nov., Nannocystis bai.</title>
        <authorList>
            <person name="Ahearne A."/>
            <person name="Stevens C."/>
            <person name="Dowd S."/>
        </authorList>
    </citation>
    <scope>NUCLEOTIDE SEQUENCE [LARGE SCALE GENOMIC DNA]</scope>
    <source>
        <strain evidence="3 4">BB15-2</strain>
    </source>
</reference>
<sequence length="213" mass="23389">MDVRRAARRPGPWASIVLGLSMASWMMLAGCRRASSSGELGAPSGTSAWDSRLDQLFDDRFTPSAVELSGRAPGDVLDQRRFSQRLGYANLIVLVTVDQVWSRTLLGGQPQQRVEVTLGRALRGSLPRKTTPSQVLVLRGAEELPADAVGRVMLMFVAWAPGEIPAYHHHLMPADEKVIELIEAMVRHARKEGKLDESQGRKKRRKQGAGSAL</sequence>
<dbReference type="EMBL" id="JAQNDL010000005">
    <property type="protein sequence ID" value="MDC0723268.1"/>
    <property type="molecule type" value="Genomic_DNA"/>
</dbReference>
<evidence type="ECO:0008006" key="5">
    <source>
        <dbReference type="Google" id="ProtNLM"/>
    </source>
</evidence>
<dbReference type="PROSITE" id="PS51257">
    <property type="entry name" value="PROKAR_LIPOPROTEIN"/>
    <property type="match status" value="1"/>
</dbReference>
<organism evidence="3 4">
    <name type="scientific">Nannocystis bainbridge</name>
    <dbReference type="NCBI Taxonomy" id="2995303"/>
    <lineage>
        <taxon>Bacteria</taxon>
        <taxon>Pseudomonadati</taxon>
        <taxon>Myxococcota</taxon>
        <taxon>Polyangia</taxon>
        <taxon>Nannocystales</taxon>
        <taxon>Nannocystaceae</taxon>
        <taxon>Nannocystis</taxon>
    </lineage>
</organism>
<keyword evidence="2" id="KW-1133">Transmembrane helix</keyword>
<accession>A0ABT5ECV5</accession>
<keyword evidence="2" id="KW-0812">Transmembrane</keyword>
<feature type="transmembrane region" description="Helical" evidence="2">
    <location>
        <begin position="12"/>
        <end position="30"/>
    </location>
</feature>
<feature type="region of interest" description="Disordered" evidence="1">
    <location>
        <begin position="192"/>
        <end position="213"/>
    </location>
</feature>
<name>A0ABT5ECV5_9BACT</name>
<evidence type="ECO:0000313" key="3">
    <source>
        <dbReference type="EMBL" id="MDC0723268.1"/>
    </source>
</evidence>
<evidence type="ECO:0000256" key="2">
    <source>
        <dbReference type="SAM" id="Phobius"/>
    </source>
</evidence>
<dbReference type="Proteomes" id="UP001221686">
    <property type="component" value="Unassembled WGS sequence"/>
</dbReference>
<keyword evidence="2" id="KW-0472">Membrane</keyword>
<protein>
    <recommendedName>
        <fullName evidence="5">Lipoprotein</fullName>
    </recommendedName>
</protein>